<feature type="compositionally biased region" description="Acidic residues" evidence="4">
    <location>
        <begin position="523"/>
        <end position="535"/>
    </location>
</feature>
<dbReference type="Gene3D" id="1.10.238.10">
    <property type="entry name" value="EF-hand"/>
    <property type="match status" value="3"/>
</dbReference>
<accession>A0A9W7GAY1</accession>
<dbReference type="Proteomes" id="UP001165065">
    <property type="component" value="Unassembled WGS sequence"/>
</dbReference>
<dbReference type="PROSITE" id="PS50222">
    <property type="entry name" value="EF_HAND_2"/>
    <property type="match status" value="3"/>
</dbReference>
<keyword evidence="1" id="KW-0479">Metal-binding</keyword>
<evidence type="ECO:0000259" key="5">
    <source>
        <dbReference type="PROSITE" id="PS50222"/>
    </source>
</evidence>
<evidence type="ECO:0000256" key="1">
    <source>
        <dbReference type="ARBA" id="ARBA00022723"/>
    </source>
</evidence>
<dbReference type="InterPro" id="IPR002048">
    <property type="entry name" value="EF_hand_dom"/>
</dbReference>
<evidence type="ECO:0000256" key="4">
    <source>
        <dbReference type="SAM" id="MobiDB-lite"/>
    </source>
</evidence>
<comment type="caution">
    <text evidence="6">The sequence shown here is derived from an EMBL/GenBank/DDBJ whole genome shotgun (WGS) entry which is preliminary data.</text>
</comment>
<dbReference type="OrthoDB" id="444540at2759"/>
<dbReference type="GO" id="GO:0005509">
    <property type="term" value="F:calcium ion binding"/>
    <property type="evidence" value="ECO:0007669"/>
    <property type="project" value="InterPro"/>
</dbReference>
<dbReference type="InterPro" id="IPR018247">
    <property type="entry name" value="EF_Hand_1_Ca_BS"/>
</dbReference>
<dbReference type="PANTHER" id="PTHR34524">
    <property type="entry name" value="CALCYPHOSIN"/>
    <property type="match status" value="1"/>
</dbReference>
<evidence type="ECO:0000313" key="7">
    <source>
        <dbReference type="Proteomes" id="UP001165065"/>
    </source>
</evidence>
<feature type="domain" description="EF-hand" evidence="5">
    <location>
        <begin position="366"/>
        <end position="401"/>
    </location>
</feature>
<keyword evidence="2" id="KW-0677">Repeat</keyword>
<dbReference type="PROSITE" id="PS00018">
    <property type="entry name" value="EF_HAND_1"/>
    <property type="match status" value="3"/>
</dbReference>
<reference evidence="7" key="1">
    <citation type="journal article" date="2023" name="Commun. Biol.">
        <title>Genome analysis of Parmales, the sister group of diatoms, reveals the evolutionary specialization of diatoms from phago-mixotrophs to photoautotrophs.</title>
        <authorList>
            <person name="Ban H."/>
            <person name="Sato S."/>
            <person name="Yoshikawa S."/>
            <person name="Yamada K."/>
            <person name="Nakamura Y."/>
            <person name="Ichinomiya M."/>
            <person name="Sato N."/>
            <person name="Blanc-Mathieu R."/>
            <person name="Endo H."/>
            <person name="Kuwata A."/>
            <person name="Ogata H."/>
        </authorList>
    </citation>
    <scope>NUCLEOTIDE SEQUENCE [LARGE SCALE GENOMIC DNA]</scope>
</reference>
<proteinExistence type="predicted"/>
<keyword evidence="3" id="KW-0106">Calcium</keyword>
<feature type="domain" description="EF-hand" evidence="5">
    <location>
        <begin position="237"/>
        <end position="272"/>
    </location>
</feature>
<organism evidence="6 7">
    <name type="scientific">Triparma columacea</name>
    <dbReference type="NCBI Taxonomy" id="722753"/>
    <lineage>
        <taxon>Eukaryota</taxon>
        <taxon>Sar</taxon>
        <taxon>Stramenopiles</taxon>
        <taxon>Ochrophyta</taxon>
        <taxon>Bolidophyceae</taxon>
        <taxon>Parmales</taxon>
        <taxon>Triparmaceae</taxon>
        <taxon>Triparma</taxon>
    </lineage>
</organism>
<feature type="domain" description="EF-hand" evidence="5">
    <location>
        <begin position="107"/>
        <end position="142"/>
    </location>
</feature>
<dbReference type="PANTHER" id="PTHR34524:SF6">
    <property type="entry name" value="CALCYPHOSINE LIKE"/>
    <property type="match status" value="1"/>
</dbReference>
<sequence>MSFHTLTEALRRVEEMTGPIHPAAPAPVSPAPSEEVSYVISAPADFDFVEEEKKPYLENALGKIRAVAGSMDKTMLDKQERIKQMDFGSMNRKSFGELLSSLFNIKINRHELAALQRHFDKDGDGTVDFVEFKTLFFKLVRSGQAEVKEKQKKAALRVKRRMDKLAKEHQDRHCKPRGAKIDTNFKEKHKVQALRKVAKAASVFEFGQRDNPLKVFEGTLDPTSFRDQLFNVFRIRLTPPQLGAILSHFDADGDGTIDGTEFKLEFCRISEAAKKAMKQANEQQAEKVRTHYNALQERSLAKFNKVPQAKISFDYHESDYESAMRKLGRVALFYDPERAQSTRGFEGLLDPFAFKQQLHRCFSLHFNPKELGAVVQHFDKDKNGFIDGSEFLIGFYNLSQKEKRRERLKVKADNENRGVLLEKTVAKLRKKINSNKKLPRIRKPANWVPKNIDRVKTAAALDVSDDIRLGKLLSISMNETKSIYGRNPRPSKSRIRAKQPQLLDPIPDPPRMLESFVDPKEPEEPEDPEEPEEEKSLESSYGSESFEAESSPPPPP</sequence>
<dbReference type="Pfam" id="PF13833">
    <property type="entry name" value="EF-hand_8"/>
    <property type="match status" value="2"/>
</dbReference>
<dbReference type="AlphaFoldDB" id="A0A9W7GAY1"/>
<dbReference type="EMBL" id="BRYA01000156">
    <property type="protein sequence ID" value="GMI41737.1"/>
    <property type="molecule type" value="Genomic_DNA"/>
</dbReference>
<dbReference type="InterPro" id="IPR011992">
    <property type="entry name" value="EF-hand-dom_pair"/>
</dbReference>
<gene>
    <name evidence="6" type="ORF">TrCOL_g4553</name>
</gene>
<protein>
    <recommendedName>
        <fullName evidence="5">EF-hand domain-containing protein</fullName>
    </recommendedName>
</protein>
<evidence type="ECO:0000313" key="6">
    <source>
        <dbReference type="EMBL" id="GMI41737.1"/>
    </source>
</evidence>
<dbReference type="InterPro" id="IPR051581">
    <property type="entry name" value="Ca-bind"/>
</dbReference>
<evidence type="ECO:0000256" key="2">
    <source>
        <dbReference type="ARBA" id="ARBA00022737"/>
    </source>
</evidence>
<feature type="region of interest" description="Disordered" evidence="4">
    <location>
        <begin position="482"/>
        <end position="556"/>
    </location>
</feature>
<dbReference type="SMART" id="SM00054">
    <property type="entry name" value="EFh"/>
    <property type="match status" value="3"/>
</dbReference>
<evidence type="ECO:0000256" key="3">
    <source>
        <dbReference type="ARBA" id="ARBA00022837"/>
    </source>
</evidence>
<dbReference type="SUPFAM" id="SSF47473">
    <property type="entry name" value="EF-hand"/>
    <property type="match status" value="1"/>
</dbReference>
<keyword evidence="7" id="KW-1185">Reference proteome</keyword>
<name>A0A9W7GAY1_9STRA</name>